<gene>
    <name evidence="5" type="ordered locus">Clocel_3310</name>
</gene>
<feature type="domain" description="RNA polymerase sigma-70 region 4" evidence="4">
    <location>
        <begin position="110"/>
        <end position="157"/>
    </location>
</feature>
<dbReference type="RefSeq" id="WP_010073383.1">
    <property type="nucleotide sequence ID" value="NC_014393.1"/>
</dbReference>
<dbReference type="Proteomes" id="UP000002730">
    <property type="component" value="Chromosome"/>
</dbReference>
<dbReference type="KEGG" id="ccb:Clocel_3310"/>
<dbReference type="Gene3D" id="1.10.10.10">
    <property type="entry name" value="Winged helix-like DNA-binding domain superfamily/Winged helix DNA-binding domain"/>
    <property type="match status" value="1"/>
</dbReference>
<dbReference type="InterPro" id="IPR013324">
    <property type="entry name" value="RNA_pol_sigma_r3/r4-like"/>
</dbReference>
<dbReference type="STRING" id="573061.Clocel_3310"/>
<dbReference type="InterPro" id="IPR039425">
    <property type="entry name" value="RNA_pol_sigma-70-like"/>
</dbReference>
<evidence type="ECO:0000313" key="6">
    <source>
        <dbReference type="Proteomes" id="UP000002730"/>
    </source>
</evidence>
<dbReference type="PANTHER" id="PTHR43133">
    <property type="entry name" value="RNA POLYMERASE ECF-TYPE SIGMA FACTO"/>
    <property type="match status" value="1"/>
</dbReference>
<dbReference type="AlphaFoldDB" id="D9SV16"/>
<dbReference type="OrthoDB" id="9784984at2"/>
<keyword evidence="6" id="KW-1185">Reference proteome</keyword>
<dbReference type="InterPro" id="IPR036388">
    <property type="entry name" value="WH-like_DNA-bd_sf"/>
</dbReference>
<evidence type="ECO:0000256" key="2">
    <source>
        <dbReference type="ARBA" id="ARBA00023082"/>
    </source>
</evidence>
<keyword evidence="1" id="KW-0805">Transcription regulation</keyword>
<reference evidence="5 6" key="1">
    <citation type="submission" date="2010-08" db="EMBL/GenBank/DDBJ databases">
        <title>Complete sequence of Clostridium cellulovorans 743B.</title>
        <authorList>
            <consortium name="US DOE Joint Genome Institute"/>
            <person name="Lucas S."/>
            <person name="Copeland A."/>
            <person name="Lapidus A."/>
            <person name="Cheng J.-F."/>
            <person name="Bruce D."/>
            <person name="Goodwin L."/>
            <person name="Pitluck S."/>
            <person name="Chertkov O."/>
            <person name="Detter J.C."/>
            <person name="Han C."/>
            <person name="Tapia R."/>
            <person name="Land M."/>
            <person name="Hauser L."/>
            <person name="Chang Y.-J."/>
            <person name="Jeffries C."/>
            <person name="Kyrpides N."/>
            <person name="Ivanova N."/>
            <person name="Mikhailova N."/>
            <person name="Hemme C.L."/>
            <person name="Woyke T."/>
        </authorList>
    </citation>
    <scope>NUCLEOTIDE SEQUENCE [LARGE SCALE GENOMIC DNA]</scope>
    <source>
        <strain evidence="6">ATCC 35296 / DSM 3052 / OCM 3 / 743B</strain>
    </source>
</reference>
<dbReference type="HOGENOM" id="CLU_1452072_0_0_9"/>
<dbReference type="SUPFAM" id="SSF88659">
    <property type="entry name" value="Sigma3 and sigma4 domains of RNA polymerase sigma factors"/>
    <property type="match status" value="1"/>
</dbReference>
<dbReference type="InterPro" id="IPR007630">
    <property type="entry name" value="RNA_pol_sigma70_r4"/>
</dbReference>
<evidence type="ECO:0000256" key="3">
    <source>
        <dbReference type="ARBA" id="ARBA00023163"/>
    </source>
</evidence>
<organism evidence="5 6">
    <name type="scientific">Clostridium cellulovorans (strain ATCC 35296 / DSM 3052 / OCM 3 / 743B)</name>
    <dbReference type="NCBI Taxonomy" id="573061"/>
    <lineage>
        <taxon>Bacteria</taxon>
        <taxon>Bacillati</taxon>
        <taxon>Bacillota</taxon>
        <taxon>Clostridia</taxon>
        <taxon>Eubacteriales</taxon>
        <taxon>Clostridiaceae</taxon>
        <taxon>Clostridium</taxon>
    </lineage>
</organism>
<dbReference type="NCBIfam" id="TIGR02937">
    <property type="entry name" value="sigma70-ECF"/>
    <property type="match status" value="1"/>
</dbReference>
<keyword evidence="2" id="KW-0731">Sigma factor</keyword>
<dbReference type="Pfam" id="PF04545">
    <property type="entry name" value="Sigma70_r4"/>
    <property type="match status" value="1"/>
</dbReference>
<dbReference type="InterPro" id="IPR014284">
    <property type="entry name" value="RNA_pol_sigma-70_dom"/>
</dbReference>
<name>D9SV16_CLOC7</name>
<proteinExistence type="predicted"/>
<keyword evidence="3" id="KW-0804">Transcription</keyword>
<evidence type="ECO:0000313" key="5">
    <source>
        <dbReference type="EMBL" id="ADL52991.1"/>
    </source>
</evidence>
<accession>D9SV16</accession>
<dbReference type="GO" id="GO:0016987">
    <property type="term" value="F:sigma factor activity"/>
    <property type="evidence" value="ECO:0007669"/>
    <property type="project" value="UniProtKB-KW"/>
</dbReference>
<evidence type="ECO:0000259" key="4">
    <source>
        <dbReference type="Pfam" id="PF04545"/>
    </source>
</evidence>
<dbReference type="EMBL" id="CP002160">
    <property type="protein sequence ID" value="ADL52991.1"/>
    <property type="molecule type" value="Genomic_DNA"/>
</dbReference>
<dbReference type="PANTHER" id="PTHR43133:SF46">
    <property type="entry name" value="RNA POLYMERASE SIGMA-70 FACTOR ECF SUBFAMILY"/>
    <property type="match status" value="1"/>
</dbReference>
<evidence type="ECO:0000256" key="1">
    <source>
        <dbReference type="ARBA" id="ARBA00023015"/>
    </source>
</evidence>
<dbReference type="GO" id="GO:0006352">
    <property type="term" value="P:DNA-templated transcription initiation"/>
    <property type="evidence" value="ECO:0007669"/>
    <property type="project" value="InterPro"/>
</dbReference>
<sequence>MDKRGELRDKLLRFIKAKFWSRAGIAECAEDIVDEAFLALLENKDYSIDKENFGYLSVVCIRIAFKYFKKLDDNEKYKISLDACLDFISEEDFVEDIMRNEDTSEVLKSLEILKEIERIIISQRYYGNYTFAEIAEKNGIKLNTVLSHHRRALQKLRPTFAKFFDFSENQTTLKQERRTGHFTKFL</sequence>
<protein>
    <submittedName>
        <fullName evidence="5">RNA polymerase, sigma-24 subunit, ECF subfamily</fullName>
    </submittedName>
</protein>